<dbReference type="PANTHER" id="PTHR12599">
    <property type="entry name" value="PTERIN-4-ALPHA-CARBINOLAMINE DEHYDRATASE"/>
    <property type="match status" value="1"/>
</dbReference>
<comment type="caution">
    <text evidence="5">The sequence shown here is derived from an EMBL/GenBank/DDBJ whole genome shotgun (WGS) entry which is preliminary data.</text>
</comment>
<evidence type="ECO:0000313" key="5">
    <source>
        <dbReference type="EMBL" id="MDD7972566.1"/>
    </source>
</evidence>
<sequence length="96" mass="10940">MAVKLTDTTELDALLADGWQKTDGRDAIEKEFTFANFIEAFGWMTRCAIHAEKMNHHPEWFNVYKQVKVVLSTHDAGGVTDLDLKLARKMDDLATR</sequence>
<dbReference type="EC" id="4.2.1.96" evidence="4"/>
<dbReference type="SUPFAM" id="SSF55248">
    <property type="entry name" value="PCD-like"/>
    <property type="match status" value="1"/>
</dbReference>
<evidence type="ECO:0000313" key="6">
    <source>
        <dbReference type="Proteomes" id="UP001431784"/>
    </source>
</evidence>
<name>A0ABT5TBR6_9RHOB</name>
<gene>
    <name evidence="5" type="ORF">PUT78_15815</name>
</gene>
<dbReference type="InterPro" id="IPR001533">
    <property type="entry name" value="Pterin_deHydtase"/>
</dbReference>
<keyword evidence="3 4" id="KW-0456">Lyase</keyword>
<comment type="catalytic activity">
    <reaction evidence="1 4">
        <text>(4aS,6R)-4a-hydroxy-L-erythro-5,6,7,8-tetrahydrobiopterin = (6R)-L-erythro-6,7-dihydrobiopterin + H2O</text>
        <dbReference type="Rhea" id="RHEA:11920"/>
        <dbReference type="ChEBI" id="CHEBI:15377"/>
        <dbReference type="ChEBI" id="CHEBI:15642"/>
        <dbReference type="ChEBI" id="CHEBI:43120"/>
        <dbReference type="EC" id="4.2.1.96"/>
    </reaction>
</comment>
<accession>A0ABT5TBR6</accession>
<evidence type="ECO:0000256" key="4">
    <source>
        <dbReference type="HAMAP-Rule" id="MF_00434"/>
    </source>
</evidence>
<proteinExistence type="inferred from homology"/>
<dbReference type="Pfam" id="PF01329">
    <property type="entry name" value="Pterin_4a"/>
    <property type="match status" value="1"/>
</dbReference>
<dbReference type="Proteomes" id="UP001431784">
    <property type="component" value="Unassembled WGS sequence"/>
</dbReference>
<evidence type="ECO:0000256" key="2">
    <source>
        <dbReference type="ARBA" id="ARBA00006472"/>
    </source>
</evidence>
<comment type="similarity">
    <text evidence="2 4">Belongs to the pterin-4-alpha-carbinolamine dehydratase family.</text>
</comment>
<organism evidence="5 6">
    <name type="scientific">Roseinatronobacter alkalisoli</name>
    <dbReference type="NCBI Taxonomy" id="3028235"/>
    <lineage>
        <taxon>Bacteria</taxon>
        <taxon>Pseudomonadati</taxon>
        <taxon>Pseudomonadota</taxon>
        <taxon>Alphaproteobacteria</taxon>
        <taxon>Rhodobacterales</taxon>
        <taxon>Paracoccaceae</taxon>
        <taxon>Roseinatronobacter</taxon>
    </lineage>
</organism>
<dbReference type="PANTHER" id="PTHR12599:SF0">
    <property type="entry name" value="PTERIN-4-ALPHA-CARBINOLAMINE DEHYDRATASE"/>
    <property type="match status" value="1"/>
</dbReference>
<dbReference type="CDD" id="cd00914">
    <property type="entry name" value="PCD_DCoH_subfamily_b"/>
    <property type="match status" value="1"/>
</dbReference>
<protein>
    <recommendedName>
        <fullName evidence="4">Putative pterin-4-alpha-carbinolamine dehydratase</fullName>
        <shortName evidence="4">PHS</shortName>
        <ecNumber evidence="4">4.2.1.96</ecNumber>
    </recommendedName>
    <alternativeName>
        <fullName evidence="4">4-alpha-hydroxy-tetrahydropterin dehydratase</fullName>
    </alternativeName>
    <alternativeName>
        <fullName evidence="4">Pterin carbinolamine dehydratase</fullName>
        <shortName evidence="4">PCD</shortName>
    </alternativeName>
</protein>
<evidence type="ECO:0000256" key="3">
    <source>
        <dbReference type="ARBA" id="ARBA00023239"/>
    </source>
</evidence>
<evidence type="ECO:0000256" key="1">
    <source>
        <dbReference type="ARBA" id="ARBA00001554"/>
    </source>
</evidence>
<dbReference type="InterPro" id="IPR036428">
    <property type="entry name" value="PCD_sf"/>
</dbReference>
<dbReference type="EMBL" id="JAQZSM010000016">
    <property type="protein sequence ID" value="MDD7972566.1"/>
    <property type="molecule type" value="Genomic_DNA"/>
</dbReference>
<dbReference type="HAMAP" id="MF_00434">
    <property type="entry name" value="Pterin_4_alpha"/>
    <property type="match status" value="1"/>
</dbReference>
<dbReference type="RefSeq" id="WP_274353236.1">
    <property type="nucleotide sequence ID" value="NZ_JAQZSM010000016.1"/>
</dbReference>
<dbReference type="NCBIfam" id="NF002018">
    <property type="entry name" value="PRK00823.1-3"/>
    <property type="match status" value="1"/>
</dbReference>
<dbReference type="Gene3D" id="3.30.1360.20">
    <property type="entry name" value="Transcriptional coactivator/pterin dehydratase"/>
    <property type="match status" value="1"/>
</dbReference>
<reference evidence="5" key="1">
    <citation type="submission" date="2023-02" db="EMBL/GenBank/DDBJ databases">
        <title>Description of Roseinatronobacter alkalisoli sp. nov., an alkaliphilic bacerium isolated from soda soil.</title>
        <authorList>
            <person name="Wei W."/>
        </authorList>
    </citation>
    <scope>NUCLEOTIDE SEQUENCE</scope>
    <source>
        <strain evidence="5">HJB301</strain>
    </source>
</reference>
<keyword evidence="6" id="KW-1185">Reference proteome</keyword>
<dbReference type="GO" id="GO:0008124">
    <property type="term" value="F:4-alpha-hydroxytetrahydrobiopterin dehydratase activity"/>
    <property type="evidence" value="ECO:0007669"/>
    <property type="project" value="UniProtKB-EC"/>
</dbReference>